<evidence type="ECO:0000313" key="3">
    <source>
        <dbReference type="EnsemblPlants" id="QL05p063597:mrna:CDS:1"/>
    </source>
</evidence>
<dbReference type="AlphaFoldDB" id="A0A7N2LQI8"/>
<feature type="transmembrane region" description="Helical" evidence="2">
    <location>
        <begin position="130"/>
        <end position="148"/>
    </location>
</feature>
<feature type="transmembrane region" description="Helical" evidence="2">
    <location>
        <begin position="153"/>
        <end position="170"/>
    </location>
</feature>
<name>A0A7N2LQI8_QUELO</name>
<keyword evidence="2" id="KW-0812">Transmembrane</keyword>
<reference evidence="3" key="2">
    <citation type="submission" date="2021-01" db="UniProtKB">
        <authorList>
            <consortium name="EnsemblPlants"/>
        </authorList>
    </citation>
    <scope>IDENTIFICATION</scope>
</reference>
<dbReference type="KEGG" id="qlo:115993117"/>
<evidence type="ECO:0000256" key="1">
    <source>
        <dbReference type="SAM" id="MobiDB-lite"/>
    </source>
</evidence>
<accession>A0A7N2LQI8</accession>
<dbReference type="RefSeq" id="XP_030973255.1">
    <property type="nucleotide sequence ID" value="XM_031117395.1"/>
</dbReference>
<dbReference type="PANTHER" id="PTHR36381">
    <property type="entry name" value="ETHYLENE-REGULATED TRANSCRIPT 2 (ERT2)"/>
    <property type="match status" value="1"/>
</dbReference>
<dbReference type="FunCoup" id="A0A7N2LQI8">
    <property type="interactions" value="488"/>
</dbReference>
<sequence>MPLPWKKQKVSRISRIVADLQSSPKRGGSLVVQTGFPTSLIDLFVQNRDRLNKNKNKKKKKEKSPSYEDDIPTSPVEIQQEIQADPALSISPTPSGSVSFGVDEDLTPLKLKEAEVSEVCSKEDQVFKNFGVVLKFMFVGVVVVLGFMSTKRLAVCITFSAFLLIIADYLCKRSCFFSARPALESLVQRVQKGLLVIKNIKTCEAVNGVVEEVIGGGAESKSVIDEIQIVETSFVVDDSNEIVSVGPEIDCFEDETKKAAKEVVVDGSQVLVCTDESSKGCSRRGKAKKIFKKLVPKRLRNLKKEKKGKRMMEEESISEASSNLGDEYDTLGSGVDEEKEDGIGIDQNQSVRKLNSLEEEELGGDGNSSIDQVSRAGNESAVIGERKEGSLGYITLLVIVLSGLAGGKVVALTITISWCFILKFLKFIGNRRRSVNVS</sequence>
<gene>
    <name evidence="3" type="primary">LOC115993117</name>
</gene>
<reference evidence="3 4" key="1">
    <citation type="journal article" date="2016" name="G3 (Bethesda)">
        <title>First Draft Assembly and Annotation of the Genome of a California Endemic Oak Quercus lobata Nee (Fagaceae).</title>
        <authorList>
            <person name="Sork V.L."/>
            <person name="Fitz-Gibbon S.T."/>
            <person name="Puiu D."/>
            <person name="Crepeau M."/>
            <person name="Gugger P.F."/>
            <person name="Sherman R."/>
            <person name="Stevens K."/>
            <person name="Langley C.H."/>
            <person name="Pellegrini M."/>
            <person name="Salzberg S.L."/>
        </authorList>
    </citation>
    <scope>NUCLEOTIDE SEQUENCE [LARGE SCALE GENOMIC DNA]</scope>
    <source>
        <strain evidence="3 4">cv. SW786</strain>
    </source>
</reference>
<keyword evidence="2" id="KW-1133">Transmembrane helix</keyword>
<dbReference type="PANTHER" id="PTHR36381:SF1">
    <property type="entry name" value="ETHYLENE-REGULATED TRANSCRIPT 2 (ERT2)"/>
    <property type="match status" value="1"/>
</dbReference>
<dbReference type="EnsemblPlants" id="QL05p063597:mrna">
    <property type="protein sequence ID" value="QL05p063597:mrna:CDS:1"/>
    <property type="gene ID" value="QL05p063597"/>
</dbReference>
<dbReference type="OrthoDB" id="690172at2759"/>
<dbReference type="EMBL" id="LRBV02000005">
    <property type="status" value="NOT_ANNOTATED_CDS"/>
    <property type="molecule type" value="Genomic_DNA"/>
</dbReference>
<evidence type="ECO:0008006" key="5">
    <source>
        <dbReference type="Google" id="ProtNLM"/>
    </source>
</evidence>
<organism evidence="3 4">
    <name type="scientific">Quercus lobata</name>
    <name type="common">Valley oak</name>
    <dbReference type="NCBI Taxonomy" id="97700"/>
    <lineage>
        <taxon>Eukaryota</taxon>
        <taxon>Viridiplantae</taxon>
        <taxon>Streptophyta</taxon>
        <taxon>Embryophyta</taxon>
        <taxon>Tracheophyta</taxon>
        <taxon>Spermatophyta</taxon>
        <taxon>Magnoliopsida</taxon>
        <taxon>eudicotyledons</taxon>
        <taxon>Gunneridae</taxon>
        <taxon>Pentapetalae</taxon>
        <taxon>rosids</taxon>
        <taxon>fabids</taxon>
        <taxon>Fagales</taxon>
        <taxon>Fagaceae</taxon>
        <taxon>Quercus</taxon>
    </lineage>
</organism>
<feature type="region of interest" description="Disordered" evidence="1">
    <location>
        <begin position="304"/>
        <end position="342"/>
    </location>
</feature>
<protein>
    <recommendedName>
        <fullName evidence="5">Ethylene-responsive nuclear protein</fullName>
    </recommendedName>
</protein>
<dbReference type="Proteomes" id="UP000594261">
    <property type="component" value="Chromosome 5"/>
</dbReference>
<dbReference type="OMA" id="FTWWFRI"/>
<feature type="transmembrane region" description="Helical" evidence="2">
    <location>
        <begin position="391"/>
        <end position="424"/>
    </location>
</feature>
<feature type="region of interest" description="Disordered" evidence="1">
    <location>
        <begin position="52"/>
        <end position="72"/>
    </location>
</feature>
<evidence type="ECO:0000313" key="4">
    <source>
        <dbReference type="Proteomes" id="UP000594261"/>
    </source>
</evidence>
<dbReference type="Gramene" id="QL05p063597:mrna">
    <property type="protein sequence ID" value="QL05p063597:mrna:CDS:1"/>
    <property type="gene ID" value="QL05p063597"/>
</dbReference>
<dbReference type="GeneID" id="115993117"/>
<keyword evidence="4" id="KW-1185">Reference proteome</keyword>
<dbReference type="InParanoid" id="A0A7N2LQI8"/>
<feature type="compositionally biased region" description="Basic residues" evidence="1">
    <location>
        <begin position="53"/>
        <end position="62"/>
    </location>
</feature>
<evidence type="ECO:0000256" key="2">
    <source>
        <dbReference type="SAM" id="Phobius"/>
    </source>
</evidence>
<keyword evidence="2" id="KW-0472">Membrane</keyword>
<proteinExistence type="predicted"/>